<dbReference type="AlphaFoldDB" id="A0A1V4GNC6"/>
<evidence type="ECO:0008006" key="3">
    <source>
        <dbReference type="Google" id="ProtNLM"/>
    </source>
</evidence>
<name>A0A1V4GNC6_MORLA</name>
<accession>A0A1V4GNC6</accession>
<evidence type="ECO:0000313" key="1">
    <source>
        <dbReference type="EMBL" id="OPH33636.1"/>
    </source>
</evidence>
<protein>
    <recommendedName>
        <fullName evidence="3">Antitoxin</fullName>
    </recommendedName>
</protein>
<sequence length="93" mass="10482">MQLGYAMLILDLPPSVEQTLIAHAHAQDLSVSQYVQNLLPKADQSNQDPHENLAWEHGKELFGCWESHDGTLSQNVKKLVLQKVLEKHGKNMP</sequence>
<proteinExistence type="predicted"/>
<dbReference type="GeneID" id="302271123"/>
<comment type="caution">
    <text evidence="1">The sequence shown here is derived from an EMBL/GenBank/DDBJ whole genome shotgun (WGS) entry which is preliminary data.</text>
</comment>
<dbReference type="RefSeq" id="WP_062501733.1">
    <property type="nucleotide sequence ID" value="NZ_MXAN01000105.1"/>
</dbReference>
<gene>
    <name evidence="1" type="ORF">B5J94_12825</name>
</gene>
<reference evidence="2" key="1">
    <citation type="submission" date="2017-03" db="EMBL/GenBank/DDBJ databases">
        <title>Draft genome sequence of Moraxella equi CCUG 4950T type strain.</title>
        <authorList>
            <person name="Salva-Serra F."/>
            <person name="Engstrom-Jakobsson H."/>
            <person name="Thorell K."/>
            <person name="Jaen-Luchoro D."/>
            <person name="Gonzales-Siles L."/>
            <person name="Karlsson R."/>
            <person name="Yazdan S."/>
            <person name="Boulund F."/>
            <person name="Johnning A."/>
            <person name="Engstrand L."/>
            <person name="Kristiansson E."/>
            <person name="Moore E."/>
        </authorList>
    </citation>
    <scope>NUCLEOTIDE SEQUENCE [LARGE SCALE GENOMIC DNA]</scope>
    <source>
        <strain evidence="2">CCUG 4441</strain>
    </source>
</reference>
<organism evidence="1 2">
    <name type="scientific">Moraxella lacunata</name>
    <dbReference type="NCBI Taxonomy" id="477"/>
    <lineage>
        <taxon>Bacteria</taxon>
        <taxon>Pseudomonadati</taxon>
        <taxon>Pseudomonadota</taxon>
        <taxon>Gammaproteobacteria</taxon>
        <taxon>Moraxellales</taxon>
        <taxon>Moraxellaceae</taxon>
        <taxon>Moraxella</taxon>
    </lineage>
</organism>
<dbReference type="Proteomes" id="UP000191025">
    <property type="component" value="Unassembled WGS sequence"/>
</dbReference>
<dbReference type="EMBL" id="MXAN01000105">
    <property type="protein sequence ID" value="OPH33636.1"/>
    <property type="molecule type" value="Genomic_DNA"/>
</dbReference>
<evidence type="ECO:0000313" key="2">
    <source>
        <dbReference type="Proteomes" id="UP000191025"/>
    </source>
</evidence>